<dbReference type="EMBL" id="JACHLP010000014">
    <property type="protein sequence ID" value="MBB4846105.1"/>
    <property type="molecule type" value="Genomic_DNA"/>
</dbReference>
<organism evidence="2 3">
    <name type="scientific">Roseateles oligotrophus</name>
    <dbReference type="NCBI Taxonomy" id="1769250"/>
    <lineage>
        <taxon>Bacteria</taxon>
        <taxon>Pseudomonadati</taxon>
        <taxon>Pseudomonadota</taxon>
        <taxon>Betaproteobacteria</taxon>
        <taxon>Burkholderiales</taxon>
        <taxon>Sphaerotilaceae</taxon>
        <taxon>Roseateles</taxon>
    </lineage>
</organism>
<dbReference type="AlphaFoldDB" id="A0A840LGB9"/>
<dbReference type="RefSeq" id="WP_184304643.1">
    <property type="nucleotide sequence ID" value="NZ_JACHLP010000014.1"/>
</dbReference>
<feature type="chain" id="PRO_5032327167" evidence="1">
    <location>
        <begin position="18"/>
        <end position="122"/>
    </location>
</feature>
<accession>A0A840LGB9</accession>
<gene>
    <name evidence="2" type="ORF">HNP55_004659</name>
</gene>
<sequence length="122" mass="13741">MLKAAVFLLLPSLTTLAWSKPDCSSIASNSPPAYMEATRRVESLPEFKRWAASHSFPVAFGAPVDKQVLLRGTCYWSVSVYADRPERFEAWNFFLVPRRGGQLLVADADGEYVSLNTWRKAR</sequence>
<keyword evidence="1" id="KW-0732">Signal</keyword>
<comment type="caution">
    <text evidence="2">The sequence shown here is derived from an EMBL/GenBank/DDBJ whole genome shotgun (WGS) entry which is preliminary data.</text>
</comment>
<protein>
    <submittedName>
        <fullName evidence="2">Uncharacterized protein</fullName>
    </submittedName>
</protein>
<evidence type="ECO:0000313" key="3">
    <source>
        <dbReference type="Proteomes" id="UP000562027"/>
    </source>
</evidence>
<name>A0A840LGB9_9BURK</name>
<dbReference type="Proteomes" id="UP000562027">
    <property type="component" value="Unassembled WGS sequence"/>
</dbReference>
<keyword evidence="3" id="KW-1185">Reference proteome</keyword>
<reference evidence="2 3" key="1">
    <citation type="submission" date="2020-08" db="EMBL/GenBank/DDBJ databases">
        <title>Functional genomics of gut bacteria from endangered species of beetles.</title>
        <authorList>
            <person name="Carlos-Shanley C."/>
        </authorList>
    </citation>
    <scope>NUCLEOTIDE SEQUENCE [LARGE SCALE GENOMIC DNA]</scope>
    <source>
        <strain evidence="2 3">S00239</strain>
    </source>
</reference>
<feature type="signal peptide" evidence="1">
    <location>
        <begin position="1"/>
        <end position="17"/>
    </location>
</feature>
<evidence type="ECO:0000256" key="1">
    <source>
        <dbReference type="SAM" id="SignalP"/>
    </source>
</evidence>
<evidence type="ECO:0000313" key="2">
    <source>
        <dbReference type="EMBL" id="MBB4846105.1"/>
    </source>
</evidence>
<proteinExistence type="predicted"/>